<keyword evidence="11" id="KW-1185">Reference proteome</keyword>
<sequence length="350" mass="34486">MIDRAPAPSAAPEPATAPVAPRRPLGRTLSAGLLLAVLLVLACTASLAVGSRPVPVDAALDALLHGGATADALIVRELRIPRTATGLLVGAALGAAGLLMQAVTRNRLADPGLLGVNAGASAAVVVAIGFLGVSSAGEYVWFAFGGAAVAAVLVHLVGGGDGRDPIGTVLAGVALGACLSALIGIVTLLDTETFESYRFWVVGSLERRELGTAAQLAPFVALGLVVAALVAPGLNQLALGHDVARSLGVRPGAVILGAGAAITLLCGAATAAAGPLAFVGLLVAHLVLRLAGPDLRSGLPLAALGGAVLVVVGDVLGRLIAAPGEVEVGIVTALLGAPLLFHLATRRNAR</sequence>
<dbReference type="EMBL" id="PZPL01000001">
    <property type="protein sequence ID" value="PTL74249.1"/>
    <property type="molecule type" value="Genomic_DNA"/>
</dbReference>
<dbReference type="GO" id="GO:0005886">
    <property type="term" value="C:plasma membrane"/>
    <property type="evidence" value="ECO:0007669"/>
    <property type="project" value="UniProtKB-SubCell"/>
</dbReference>
<feature type="transmembrane region" description="Helical" evidence="9">
    <location>
        <begin position="210"/>
        <end position="234"/>
    </location>
</feature>
<protein>
    <recommendedName>
        <fullName evidence="12">Iron ABC transporter permease</fullName>
    </recommendedName>
</protein>
<evidence type="ECO:0000256" key="6">
    <source>
        <dbReference type="ARBA" id="ARBA00022989"/>
    </source>
</evidence>
<gene>
    <name evidence="10" type="ORF">C1I63_16350</name>
</gene>
<keyword evidence="5 9" id="KW-0812">Transmembrane</keyword>
<evidence type="ECO:0000256" key="9">
    <source>
        <dbReference type="SAM" id="Phobius"/>
    </source>
</evidence>
<dbReference type="Pfam" id="PF01032">
    <property type="entry name" value="FecCD"/>
    <property type="match status" value="1"/>
</dbReference>
<dbReference type="GO" id="GO:0022857">
    <property type="term" value="F:transmembrane transporter activity"/>
    <property type="evidence" value="ECO:0007669"/>
    <property type="project" value="InterPro"/>
</dbReference>
<feature type="transmembrane region" description="Helical" evidence="9">
    <location>
        <begin position="254"/>
        <end position="287"/>
    </location>
</feature>
<evidence type="ECO:0000313" key="11">
    <source>
        <dbReference type="Proteomes" id="UP000241085"/>
    </source>
</evidence>
<evidence type="ECO:0000256" key="5">
    <source>
        <dbReference type="ARBA" id="ARBA00022692"/>
    </source>
</evidence>
<dbReference type="RefSeq" id="WP_082481565.1">
    <property type="nucleotide sequence ID" value="NZ_PZPL01000001.1"/>
</dbReference>
<evidence type="ECO:0000256" key="3">
    <source>
        <dbReference type="ARBA" id="ARBA00022448"/>
    </source>
</evidence>
<comment type="similarity">
    <text evidence="2">Belongs to the binding-protein-dependent transport system permease family. FecCD subfamily.</text>
</comment>
<evidence type="ECO:0000256" key="1">
    <source>
        <dbReference type="ARBA" id="ARBA00004651"/>
    </source>
</evidence>
<evidence type="ECO:0000313" key="10">
    <source>
        <dbReference type="EMBL" id="PTL74249.1"/>
    </source>
</evidence>
<evidence type="ECO:0000256" key="8">
    <source>
        <dbReference type="SAM" id="MobiDB-lite"/>
    </source>
</evidence>
<feature type="transmembrane region" description="Helical" evidence="9">
    <location>
        <begin position="139"/>
        <end position="157"/>
    </location>
</feature>
<feature type="transmembrane region" description="Helical" evidence="9">
    <location>
        <begin position="326"/>
        <end position="344"/>
    </location>
</feature>
<feature type="transmembrane region" description="Helical" evidence="9">
    <location>
        <begin position="84"/>
        <end position="102"/>
    </location>
</feature>
<reference evidence="10 11" key="1">
    <citation type="submission" date="2018-03" db="EMBL/GenBank/DDBJ databases">
        <title>Bacteriophage NCPPB3778 and a type I-E CRISPR drive the evolution of the US Biological Select Agent, Rathayibacter toxicus.</title>
        <authorList>
            <person name="Davis E.W.II."/>
            <person name="Tabima J.F."/>
            <person name="Weisberg A.J."/>
            <person name="Dantas Lopes L."/>
            <person name="Wiseman M.S."/>
            <person name="Wiseman M.S."/>
            <person name="Pupko T."/>
            <person name="Belcher M.S."/>
            <person name="Sechler A.J."/>
            <person name="Tancos M.A."/>
            <person name="Schroeder B.K."/>
            <person name="Murray T.D."/>
            <person name="Luster D.G."/>
            <person name="Schneider W.L."/>
            <person name="Rogers E."/>
            <person name="Andreote F.D."/>
            <person name="Grunwald N.J."/>
            <person name="Putnam M.L."/>
            <person name="Chang J.H."/>
        </authorList>
    </citation>
    <scope>NUCLEOTIDE SEQUENCE [LARGE SCALE GENOMIC DNA]</scope>
    <source>
        <strain evidence="10 11">DSM 15933</strain>
    </source>
</reference>
<feature type="transmembrane region" description="Helical" evidence="9">
    <location>
        <begin position="299"/>
        <end position="320"/>
    </location>
</feature>
<organism evidence="10 11">
    <name type="scientific">Rathayibacter caricis DSM 15933</name>
    <dbReference type="NCBI Taxonomy" id="1328867"/>
    <lineage>
        <taxon>Bacteria</taxon>
        <taxon>Bacillati</taxon>
        <taxon>Actinomycetota</taxon>
        <taxon>Actinomycetes</taxon>
        <taxon>Micrococcales</taxon>
        <taxon>Microbacteriaceae</taxon>
        <taxon>Rathayibacter</taxon>
    </lineage>
</organism>
<feature type="transmembrane region" description="Helical" evidence="9">
    <location>
        <begin position="29"/>
        <end position="49"/>
    </location>
</feature>
<dbReference type="Proteomes" id="UP000241085">
    <property type="component" value="Unassembled WGS sequence"/>
</dbReference>
<evidence type="ECO:0000256" key="2">
    <source>
        <dbReference type="ARBA" id="ARBA00007935"/>
    </source>
</evidence>
<feature type="transmembrane region" description="Helical" evidence="9">
    <location>
        <begin position="169"/>
        <end position="189"/>
    </location>
</feature>
<comment type="subcellular location">
    <subcellularLocation>
        <location evidence="1">Cell membrane</location>
        <topology evidence="1">Multi-pass membrane protein</topology>
    </subcellularLocation>
</comment>
<name>A0A2T4UXJ8_9MICO</name>
<dbReference type="InterPro" id="IPR037294">
    <property type="entry name" value="ABC_BtuC-like"/>
</dbReference>
<proteinExistence type="inferred from homology"/>
<keyword evidence="6 9" id="KW-1133">Transmembrane helix</keyword>
<dbReference type="InterPro" id="IPR000522">
    <property type="entry name" value="ABC_transptr_permease_BtuC"/>
</dbReference>
<evidence type="ECO:0008006" key="12">
    <source>
        <dbReference type="Google" id="ProtNLM"/>
    </source>
</evidence>
<dbReference type="AlphaFoldDB" id="A0A2T4UXJ8"/>
<keyword evidence="7 9" id="KW-0472">Membrane</keyword>
<dbReference type="GO" id="GO:0033214">
    <property type="term" value="P:siderophore-iron import into cell"/>
    <property type="evidence" value="ECO:0007669"/>
    <property type="project" value="TreeGrafter"/>
</dbReference>
<comment type="caution">
    <text evidence="10">The sequence shown here is derived from an EMBL/GenBank/DDBJ whole genome shotgun (WGS) entry which is preliminary data.</text>
</comment>
<feature type="region of interest" description="Disordered" evidence="8">
    <location>
        <begin position="1"/>
        <end position="22"/>
    </location>
</feature>
<dbReference type="Gene3D" id="1.10.3470.10">
    <property type="entry name" value="ABC transporter involved in vitamin B12 uptake, BtuC"/>
    <property type="match status" value="1"/>
</dbReference>
<dbReference type="PANTHER" id="PTHR30472:SF1">
    <property type="entry name" value="FE(3+) DICITRATE TRANSPORT SYSTEM PERMEASE PROTEIN FECC-RELATED"/>
    <property type="match status" value="1"/>
</dbReference>
<keyword evidence="4" id="KW-1003">Cell membrane</keyword>
<accession>A0A2T4UXJ8</accession>
<dbReference type="SUPFAM" id="SSF81345">
    <property type="entry name" value="ABC transporter involved in vitamin B12 uptake, BtuC"/>
    <property type="match status" value="1"/>
</dbReference>
<evidence type="ECO:0000256" key="7">
    <source>
        <dbReference type="ARBA" id="ARBA00023136"/>
    </source>
</evidence>
<feature type="transmembrane region" description="Helical" evidence="9">
    <location>
        <begin position="114"/>
        <end position="132"/>
    </location>
</feature>
<keyword evidence="3" id="KW-0813">Transport</keyword>
<dbReference type="PANTHER" id="PTHR30472">
    <property type="entry name" value="FERRIC ENTEROBACTIN TRANSPORT SYSTEM PERMEASE PROTEIN"/>
    <property type="match status" value="1"/>
</dbReference>
<evidence type="ECO:0000256" key="4">
    <source>
        <dbReference type="ARBA" id="ARBA00022475"/>
    </source>
</evidence>